<dbReference type="GO" id="GO:0005739">
    <property type="term" value="C:mitochondrion"/>
    <property type="evidence" value="ECO:0007669"/>
    <property type="project" value="TreeGrafter"/>
</dbReference>
<dbReference type="AlphaFoldDB" id="A0A8H6VU84"/>
<comment type="similarity">
    <text evidence="1">Belongs to the AB hydrolase superfamily.</text>
</comment>
<evidence type="ECO:0000259" key="3">
    <source>
        <dbReference type="Pfam" id="PF12697"/>
    </source>
</evidence>
<dbReference type="FunFam" id="3.40.50.1820:FF:000039">
    <property type="entry name" value="Esterase ybfF"/>
    <property type="match status" value="1"/>
</dbReference>
<evidence type="ECO:0000313" key="5">
    <source>
        <dbReference type="Proteomes" id="UP000613580"/>
    </source>
</evidence>
<dbReference type="PANTHER" id="PTHR46118">
    <property type="entry name" value="PROTEIN ABHD11"/>
    <property type="match status" value="1"/>
</dbReference>
<dbReference type="PANTHER" id="PTHR46118:SF4">
    <property type="entry name" value="PROTEIN ABHD11"/>
    <property type="match status" value="1"/>
</dbReference>
<feature type="domain" description="AB hydrolase-1" evidence="3">
    <location>
        <begin position="56"/>
        <end position="295"/>
    </location>
</feature>
<evidence type="ECO:0000256" key="1">
    <source>
        <dbReference type="ARBA" id="ARBA00008645"/>
    </source>
</evidence>
<sequence length="308" mass="34034">MALFPNSISHQIRRCPPITSTLLRPLRGVSSASSIRPIELHFNSQIPGENKTDGAIVILHGLFGSARNWNAHSRSFARKLNRPVYALDLRNHGSSEHASPMSYTAMASDVIHFMKQHDLSNVSLIGHSMGGKVAMSVALEPSLPSNALEKLIVADIAPAKGQLSDDFKAYIRAMQKIAAAKVSSRKDALAILNEFEQDPDICAFLLTNLVPKADGASYFRIPVDLLGESIHELGSFPFEPEEVQWSGETLFVKGARSSYINRHNIPLAEKFFPNMKLETLETGHWVHSERPLEFLKLVEDFIGPLSIS</sequence>
<dbReference type="Pfam" id="PF12697">
    <property type="entry name" value="Abhydrolase_6"/>
    <property type="match status" value="1"/>
</dbReference>
<dbReference type="OrthoDB" id="8119704at2759"/>
<comment type="caution">
    <text evidence="4">The sequence shown here is derived from an EMBL/GenBank/DDBJ whole genome shotgun (WGS) entry which is preliminary data.</text>
</comment>
<name>A0A8H6VU84_MYCCL</name>
<dbReference type="Proteomes" id="UP000613580">
    <property type="component" value="Unassembled WGS sequence"/>
</dbReference>
<keyword evidence="2" id="KW-0378">Hydrolase</keyword>
<reference evidence="4" key="1">
    <citation type="submission" date="2020-05" db="EMBL/GenBank/DDBJ databases">
        <title>Mycena genomes resolve the evolution of fungal bioluminescence.</title>
        <authorList>
            <person name="Tsai I.J."/>
        </authorList>
    </citation>
    <scope>NUCLEOTIDE SEQUENCE</scope>
    <source>
        <strain evidence="4">110903Hualien_Pintung</strain>
    </source>
</reference>
<gene>
    <name evidence="4" type="ORF">HMN09_01143600</name>
</gene>
<accession>A0A8H6VU84</accession>
<proteinExistence type="inferred from homology"/>
<dbReference type="EMBL" id="JACAZE010000019">
    <property type="protein sequence ID" value="KAF7294152.1"/>
    <property type="molecule type" value="Genomic_DNA"/>
</dbReference>
<dbReference type="GO" id="GO:0052689">
    <property type="term" value="F:carboxylic ester hydrolase activity"/>
    <property type="evidence" value="ECO:0007669"/>
    <property type="project" value="TreeGrafter"/>
</dbReference>
<evidence type="ECO:0000256" key="2">
    <source>
        <dbReference type="ARBA" id="ARBA00022801"/>
    </source>
</evidence>
<evidence type="ECO:0000313" key="4">
    <source>
        <dbReference type="EMBL" id="KAF7294152.1"/>
    </source>
</evidence>
<dbReference type="InterPro" id="IPR029058">
    <property type="entry name" value="AB_hydrolase_fold"/>
</dbReference>
<dbReference type="SUPFAM" id="SSF53474">
    <property type="entry name" value="alpha/beta-Hydrolases"/>
    <property type="match status" value="1"/>
</dbReference>
<dbReference type="InterPro" id="IPR000073">
    <property type="entry name" value="AB_hydrolase_1"/>
</dbReference>
<dbReference type="Gene3D" id="3.40.50.1820">
    <property type="entry name" value="alpha/beta hydrolase"/>
    <property type="match status" value="1"/>
</dbReference>
<organism evidence="4 5">
    <name type="scientific">Mycena chlorophos</name>
    <name type="common">Agaric fungus</name>
    <name type="synonym">Agaricus chlorophos</name>
    <dbReference type="NCBI Taxonomy" id="658473"/>
    <lineage>
        <taxon>Eukaryota</taxon>
        <taxon>Fungi</taxon>
        <taxon>Dikarya</taxon>
        <taxon>Basidiomycota</taxon>
        <taxon>Agaricomycotina</taxon>
        <taxon>Agaricomycetes</taxon>
        <taxon>Agaricomycetidae</taxon>
        <taxon>Agaricales</taxon>
        <taxon>Marasmiineae</taxon>
        <taxon>Mycenaceae</taxon>
        <taxon>Mycena</taxon>
    </lineage>
</organism>
<keyword evidence="5" id="KW-1185">Reference proteome</keyword>
<protein>
    <recommendedName>
        <fullName evidence="3">AB hydrolase-1 domain-containing protein</fullName>
    </recommendedName>
</protein>